<evidence type="ECO:0000313" key="2">
    <source>
        <dbReference type="EMBL" id="MBE0367165.1"/>
    </source>
</evidence>
<proteinExistence type="predicted"/>
<sequence length="225" mass="25364">MPVIYTLCFLLFSSFAYSNNTLIFNRPADTPQSRYVIELTRLVYKNIGYDIKIIDFNYQSALVAANAGVLDGQLGRVDGASQQYPSLIKVDFPLLSFNLQFLSHCQTCSILDAQSIVIQASHLAPKAYLGKQNYLGELIQVKSNSTQLNLLTQKKVSAALVIGFHIKEYKEKLQKLGIFSTTLDKINLYHYLHEKHAHLVPRIMTSLIDLDKKGTVSMLKNKYGI</sequence>
<feature type="chain" id="PRO_5046856013" description="Solute-binding protein family 3/N-terminal domain-containing protein" evidence="1">
    <location>
        <begin position="19"/>
        <end position="225"/>
    </location>
</feature>
<dbReference type="EMBL" id="AQGV01000012">
    <property type="protein sequence ID" value="MBE0367165.1"/>
    <property type="molecule type" value="Genomic_DNA"/>
</dbReference>
<reference evidence="2 3" key="1">
    <citation type="submission" date="2015-03" db="EMBL/GenBank/DDBJ databases">
        <title>Genome sequence of Pseudoalteromonas aurantia.</title>
        <authorList>
            <person name="Xie B.-B."/>
            <person name="Rong J.-C."/>
            <person name="Qin Q.-L."/>
            <person name="Zhang Y.-Z."/>
        </authorList>
    </citation>
    <scope>NUCLEOTIDE SEQUENCE [LARGE SCALE GENOMIC DNA]</scope>
    <source>
        <strain evidence="2 3">208</strain>
    </source>
</reference>
<comment type="caution">
    <text evidence="2">The sequence shown here is derived from an EMBL/GenBank/DDBJ whole genome shotgun (WGS) entry which is preliminary data.</text>
</comment>
<dbReference type="SUPFAM" id="SSF53850">
    <property type="entry name" value="Periplasmic binding protein-like II"/>
    <property type="match status" value="1"/>
</dbReference>
<dbReference type="RefSeq" id="WP_192506628.1">
    <property type="nucleotide sequence ID" value="NZ_AQGV01000012.1"/>
</dbReference>
<gene>
    <name evidence="2" type="ORF">PAUR_a0478</name>
</gene>
<organism evidence="2 3">
    <name type="scientific">Pseudoalteromonas aurantia 208</name>
    <dbReference type="NCBI Taxonomy" id="1314867"/>
    <lineage>
        <taxon>Bacteria</taxon>
        <taxon>Pseudomonadati</taxon>
        <taxon>Pseudomonadota</taxon>
        <taxon>Gammaproteobacteria</taxon>
        <taxon>Alteromonadales</taxon>
        <taxon>Pseudoalteromonadaceae</taxon>
        <taxon>Pseudoalteromonas</taxon>
    </lineage>
</organism>
<evidence type="ECO:0000313" key="3">
    <source>
        <dbReference type="Proteomes" id="UP000615755"/>
    </source>
</evidence>
<keyword evidence="3" id="KW-1185">Reference proteome</keyword>
<keyword evidence="1" id="KW-0732">Signal</keyword>
<feature type="signal peptide" evidence="1">
    <location>
        <begin position="1"/>
        <end position="18"/>
    </location>
</feature>
<accession>A0ABR9E842</accession>
<evidence type="ECO:0008006" key="4">
    <source>
        <dbReference type="Google" id="ProtNLM"/>
    </source>
</evidence>
<evidence type="ECO:0000256" key="1">
    <source>
        <dbReference type="SAM" id="SignalP"/>
    </source>
</evidence>
<protein>
    <recommendedName>
        <fullName evidence="4">Solute-binding protein family 3/N-terminal domain-containing protein</fullName>
    </recommendedName>
</protein>
<name>A0ABR9E842_9GAMM</name>
<dbReference type="Proteomes" id="UP000615755">
    <property type="component" value="Unassembled WGS sequence"/>
</dbReference>